<evidence type="ECO:0000256" key="4">
    <source>
        <dbReference type="ARBA" id="ARBA00012305"/>
    </source>
</evidence>
<gene>
    <name evidence="10 13" type="primary">ppc</name>
    <name evidence="13" type="ORF">ABDB84_08355</name>
</gene>
<comment type="caution">
    <text evidence="13">The sequence shown here is derived from an EMBL/GenBank/DDBJ whole genome shotgun (WGS) entry which is preliminary data.</text>
</comment>
<comment type="similarity">
    <text evidence="3 10">Belongs to the PEPCase type 1 family.</text>
</comment>
<dbReference type="RefSeq" id="WP_345919257.1">
    <property type="nucleotide sequence ID" value="NZ_JBDIVE010000003.1"/>
</dbReference>
<dbReference type="PROSITE" id="PS00393">
    <property type="entry name" value="PEPCASE_2"/>
    <property type="match status" value="1"/>
</dbReference>
<dbReference type="Pfam" id="PF00311">
    <property type="entry name" value="PEPcase"/>
    <property type="match status" value="1"/>
</dbReference>
<dbReference type="InterPro" id="IPR018129">
    <property type="entry name" value="PEP_COase_Lys_AS"/>
</dbReference>
<dbReference type="EC" id="4.1.1.31" evidence="4 10"/>
<dbReference type="GO" id="GO:0008964">
    <property type="term" value="F:phosphoenolpyruvate carboxylase activity"/>
    <property type="evidence" value="ECO:0007669"/>
    <property type="project" value="UniProtKB-EC"/>
</dbReference>
<keyword evidence="7 10" id="KW-0456">Lyase</keyword>
<dbReference type="InterPro" id="IPR015813">
    <property type="entry name" value="Pyrv/PenolPyrv_kinase-like_dom"/>
</dbReference>
<comment type="function">
    <text evidence="2 10">Forms oxaloacetate, a four-carbon dicarboxylic acid source for the tricarboxylic acid cycle.</text>
</comment>
<sequence length="920" mass="102826">MSDLSEQDKDSPLREDTRLLGRILGDTVRAQEGDSVFGLIESIRQTSIRFHRDEDFAARNELEALLDALSRDDTIHVVRAFSYFSHLSNIAEDQHHIRRSRMHLRAGAQAREGSVSHALQLAKEAGLPREKVNDFFEHALISPVLTAHPTEVQRKSILNCQLRIAELLDRRDRIDMTPDELAQNDEEIRRAVLILWETRMLRPNKLSVLDEVANGLSFYDYTFLREVPRLYARLEDILAKHDESWQDLELPGVLRMGSWIGGDRDGNPFVTASILRDALRMQAEVALSYHLAEIFRLSAGLSLSSMLVNISDDVIKMAERMPAGRNGHGDDEPYRRALGGIYARLHATAVKLLGKPIGEEPGIELEPYSCVQELSDELDIISASLKEHGTGELARGRLRLVRRAVRTFGFHLAAIDVRQNSDVHERTVAELLSYCRPEIDYLALDEEGRIAVLLEELATPRVLTSPAISYSEDTAGEMAIFQAIADAHKLYGPNCVPNAIISKTDGVSDMLELAVLLKEVGLLQPHSKQLAVNIIPLFETIGDLQISAPVMDRLMSFPLYRELLKSRLDTQEVMLGYSDSNKDGGFLTSGWELYKAEIQLIEAFKKHGVRMRLFHGRGGSVGRGGGPSYQAILAQPGGAVQAQIRLTEQGEVIASKYSNPEVGRRNLEVLVAATMEATLLAHPDAAPRPEYLQAMDELSDFAFKAYRGLVYETEGFEQYFWESTVISEIANLNIGSRPASRKKSTAIEDLRAIPWVFSWAQARVMLPGWFGFGAAVSAYVEKHGPASMQLLQAMYKEWPFFATQLSNMDMVLAKSDMAIASRYAALVKDEALRNKIFPRIKSEWEKTVSALLSISGNSELLDGNPLLKRSIRGRFPYLDPLNHVQVELLHRFRDGDADDRVRRGVLLSINGIAGGLRNSG</sequence>
<dbReference type="NCBIfam" id="NF000584">
    <property type="entry name" value="PRK00009.1"/>
    <property type="match status" value="1"/>
</dbReference>
<evidence type="ECO:0000256" key="8">
    <source>
        <dbReference type="ARBA" id="ARBA00023300"/>
    </source>
</evidence>
<evidence type="ECO:0000256" key="7">
    <source>
        <dbReference type="ARBA" id="ARBA00023239"/>
    </source>
</evidence>
<evidence type="ECO:0000256" key="10">
    <source>
        <dbReference type="HAMAP-Rule" id="MF_00595"/>
    </source>
</evidence>
<dbReference type="PRINTS" id="PR00150">
    <property type="entry name" value="PEPCARBXLASE"/>
</dbReference>
<comment type="subunit">
    <text evidence="10">Homotetramer.</text>
</comment>
<evidence type="ECO:0000256" key="5">
    <source>
        <dbReference type="ARBA" id="ARBA00022419"/>
    </source>
</evidence>
<evidence type="ECO:0000313" key="14">
    <source>
        <dbReference type="Proteomes" id="UP001410394"/>
    </source>
</evidence>
<protein>
    <recommendedName>
        <fullName evidence="5 10">Phosphoenolpyruvate carboxylase</fullName>
        <shortName evidence="10">PEPC</shortName>
        <shortName evidence="10">PEPCase</shortName>
        <ecNumber evidence="4 10">4.1.1.31</ecNumber>
    </recommendedName>
</protein>
<dbReference type="PANTHER" id="PTHR30523">
    <property type="entry name" value="PHOSPHOENOLPYRUVATE CARBOXYLASE"/>
    <property type="match status" value="1"/>
</dbReference>
<evidence type="ECO:0000313" key="13">
    <source>
        <dbReference type="EMBL" id="MEN3068489.1"/>
    </source>
</evidence>
<dbReference type="InterPro" id="IPR033129">
    <property type="entry name" value="PEPCASE_His_AS"/>
</dbReference>
<evidence type="ECO:0000256" key="12">
    <source>
        <dbReference type="PROSITE-ProRule" id="PRU10112"/>
    </source>
</evidence>
<dbReference type="PANTHER" id="PTHR30523:SF6">
    <property type="entry name" value="PHOSPHOENOLPYRUVATE CARBOXYLASE"/>
    <property type="match status" value="1"/>
</dbReference>
<feature type="active site" evidence="10 12">
    <location>
        <position position="582"/>
    </location>
</feature>
<name>A0ABU9YY62_9RHOO</name>
<dbReference type="InterPro" id="IPR022805">
    <property type="entry name" value="PEP_COase_bac/pln-type"/>
</dbReference>
<evidence type="ECO:0000256" key="9">
    <source>
        <dbReference type="ARBA" id="ARBA00048995"/>
    </source>
</evidence>
<dbReference type="InterPro" id="IPR021135">
    <property type="entry name" value="PEP_COase"/>
</dbReference>
<dbReference type="EMBL" id="JBDIVE010000003">
    <property type="protein sequence ID" value="MEN3068489.1"/>
    <property type="molecule type" value="Genomic_DNA"/>
</dbReference>
<keyword evidence="6 10" id="KW-0460">Magnesium</keyword>
<dbReference type="Gene3D" id="1.20.1440.90">
    <property type="entry name" value="Phosphoenolpyruvate/pyruvate domain"/>
    <property type="match status" value="1"/>
</dbReference>
<organism evidence="13 14">
    <name type="scientific">Uliginosibacterium sediminicola</name>
    <dbReference type="NCBI Taxonomy" id="2024550"/>
    <lineage>
        <taxon>Bacteria</taxon>
        <taxon>Pseudomonadati</taxon>
        <taxon>Pseudomonadota</taxon>
        <taxon>Betaproteobacteria</taxon>
        <taxon>Rhodocyclales</taxon>
        <taxon>Zoogloeaceae</taxon>
        <taxon>Uliginosibacterium</taxon>
    </lineage>
</organism>
<keyword evidence="8 10" id="KW-0120">Carbon dioxide fixation</keyword>
<dbReference type="PROSITE" id="PS00781">
    <property type="entry name" value="PEPCASE_1"/>
    <property type="match status" value="1"/>
</dbReference>
<proteinExistence type="inferred from homology"/>
<accession>A0ABU9YY62</accession>
<feature type="active site" evidence="10 11">
    <location>
        <position position="148"/>
    </location>
</feature>
<evidence type="ECO:0000256" key="2">
    <source>
        <dbReference type="ARBA" id="ARBA00003670"/>
    </source>
</evidence>
<dbReference type="HAMAP" id="MF_00595">
    <property type="entry name" value="PEPcase_type1"/>
    <property type="match status" value="1"/>
</dbReference>
<evidence type="ECO:0000256" key="11">
    <source>
        <dbReference type="PROSITE-ProRule" id="PRU10111"/>
    </source>
</evidence>
<evidence type="ECO:0000256" key="6">
    <source>
        <dbReference type="ARBA" id="ARBA00022842"/>
    </source>
</evidence>
<dbReference type="Proteomes" id="UP001410394">
    <property type="component" value="Unassembled WGS sequence"/>
</dbReference>
<comment type="catalytic activity">
    <reaction evidence="9 10">
        <text>oxaloacetate + phosphate = phosphoenolpyruvate + hydrogencarbonate</text>
        <dbReference type="Rhea" id="RHEA:28370"/>
        <dbReference type="ChEBI" id="CHEBI:16452"/>
        <dbReference type="ChEBI" id="CHEBI:17544"/>
        <dbReference type="ChEBI" id="CHEBI:43474"/>
        <dbReference type="ChEBI" id="CHEBI:58702"/>
        <dbReference type="EC" id="4.1.1.31"/>
    </reaction>
</comment>
<reference evidence="13 14" key="1">
    <citation type="journal article" date="2018" name="Int. J. Syst. Evol. Microbiol.">
        <title>Uliginosibacterium sediminicola sp. nov., isolated from freshwater sediment.</title>
        <authorList>
            <person name="Hwang W.M."/>
            <person name="Kim S.M."/>
            <person name="Kang K."/>
            <person name="Ahn T.Y."/>
        </authorList>
    </citation>
    <scope>NUCLEOTIDE SEQUENCE [LARGE SCALE GENOMIC DNA]</scope>
    <source>
        <strain evidence="13 14">M1-21</strain>
    </source>
</reference>
<evidence type="ECO:0000256" key="3">
    <source>
        <dbReference type="ARBA" id="ARBA00008346"/>
    </source>
</evidence>
<evidence type="ECO:0000256" key="1">
    <source>
        <dbReference type="ARBA" id="ARBA00001946"/>
    </source>
</evidence>
<keyword evidence="14" id="KW-1185">Reference proteome</keyword>
<comment type="cofactor">
    <cofactor evidence="1 10">
        <name>Mg(2+)</name>
        <dbReference type="ChEBI" id="CHEBI:18420"/>
    </cofactor>
</comment>
<dbReference type="SUPFAM" id="SSF51621">
    <property type="entry name" value="Phosphoenolpyruvate/pyruvate domain"/>
    <property type="match status" value="1"/>
</dbReference>